<dbReference type="InterPro" id="IPR036414">
    <property type="entry name" value="YaeB_N_sf"/>
</dbReference>
<dbReference type="InterPro" id="IPR036413">
    <property type="entry name" value="YaeB-like_sf"/>
</dbReference>
<dbReference type="Pfam" id="PF01980">
    <property type="entry name" value="TrmO_N"/>
    <property type="match status" value="1"/>
</dbReference>
<dbReference type="InterPro" id="IPR040372">
    <property type="entry name" value="YaeB-like"/>
</dbReference>
<proteinExistence type="inferred from homology"/>
<sequence>MALEIEPIGEVVVGRADVVDDYWGGVDSVIQLDTGFPLDAVQGLEEFSHLVVVWHFDQASPDDVEYHARSPRGNTRWPATGTFAHRNHRRPNQLAQSFPRLLKVDGLSLRVTDLDAVVGTKIYDLSPYFAEMGPRGAVREPAWPGEMLTNYWATSSDALG</sequence>
<organism evidence="4 5">
    <name type="scientific">Streptomyces cacaoi</name>
    <dbReference type="NCBI Taxonomy" id="1898"/>
    <lineage>
        <taxon>Bacteria</taxon>
        <taxon>Bacillati</taxon>
        <taxon>Actinomycetota</taxon>
        <taxon>Actinomycetes</taxon>
        <taxon>Kitasatosporales</taxon>
        <taxon>Streptomycetaceae</taxon>
        <taxon>Streptomyces</taxon>
    </lineage>
</organism>
<dbReference type="PANTHER" id="PTHR12818:SF0">
    <property type="entry name" value="TRNA (ADENINE(37)-N6)-METHYLTRANSFERASE"/>
    <property type="match status" value="1"/>
</dbReference>
<dbReference type="PANTHER" id="PTHR12818">
    <property type="entry name" value="TRNA (ADENINE(37)-N6)-METHYLTRANSFERASE"/>
    <property type="match status" value="1"/>
</dbReference>
<accession>A0A4Y3QUZ8</accession>
<dbReference type="Proteomes" id="UP000319210">
    <property type="component" value="Unassembled WGS sequence"/>
</dbReference>
<gene>
    <name evidence="4" type="ORF">SCA03_17850</name>
</gene>
<keyword evidence="4" id="KW-0808">Transferase</keyword>
<dbReference type="GO" id="GO:0008168">
    <property type="term" value="F:methyltransferase activity"/>
    <property type="evidence" value="ECO:0007669"/>
    <property type="project" value="UniProtKB-KW"/>
</dbReference>
<dbReference type="EMBL" id="BJMM01000006">
    <property type="protein sequence ID" value="GEB49234.1"/>
    <property type="molecule type" value="Genomic_DNA"/>
</dbReference>
<reference evidence="4 5" key="1">
    <citation type="submission" date="2019-06" db="EMBL/GenBank/DDBJ databases">
        <title>Whole genome shotgun sequence of Streptomyces cacaoi subsp. cacaoi NBRC 12748.</title>
        <authorList>
            <person name="Hosoyama A."/>
            <person name="Uohara A."/>
            <person name="Ohji S."/>
            <person name="Ichikawa N."/>
        </authorList>
    </citation>
    <scope>NUCLEOTIDE SEQUENCE [LARGE SCALE GENOMIC DNA]</scope>
    <source>
        <strain evidence="4 5">NBRC 12748</strain>
    </source>
</reference>
<dbReference type="AlphaFoldDB" id="A0A4Y3QUZ8"/>
<evidence type="ECO:0000313" key="4">
    <source>
        <dbReference type="EMBL" id="GEB49234.1"/>
    </source>
</evidence>
<keyword evidence="5" id="KW-1185">Reference proteome</keyword>
<dbReference type="RefSeq" id="WP_086814712.1">
    <property type="nucleotide sequence ID" value="NZ_BJMM01000006.1"/>
</dbReference>
<evidence type="ECO:0000259" key="3">
    <source>
        <dbReference type="PROSITE" id="PS51668"/>
    </source>
</evidence>
<keyword evidence="4" id="KW-0489">Methyltransferase</keyword>
<dbReference type="SUPFAM" id="SSF118196">
    <property type="entry name" value="YaeB-like"/>
    <property type="match status" value="1"/>
</dbReference>
<evidence type="ECO:0000256" key="2">
    <source>
        <dbReference type="ARBA" id="ARBA00033753"/>
    </source>
</evidence>
<dbReference type="InterPro" id="IPR023370">
    <property type="entry name" value="TrmO-like_N"/>
</dbReference>
<evidence type="ECO:0000256" key="1">
    <source>
        <dbReference type="ARBA" id="ARBA00022691"/>
    </source>
</evidence>
<dbReference type="GO" id="GO:0032259">
    <property type="term" value="P:methylation"/>
    <property type="evidence" value="ECO:0007669"/>
    <property type="project" value="UniProtKB-KW"/>
</dbReference>
<evidence type="ECO:0000313" key="5">
    <source>
        <dbReference type="Proteomes" id="UP000319210"/>
    </source>
</evidence>
<comment type="similarity">
    <text evidence="2">Belongs to the tRNA methyltransferase O family.</text>
</comment>
<comment type="caution">
    <text evidence="4">The sequence shown here is derived from an EMBL/GenBank/DDBJ whole genome shotgun (WGS) entry which is preliminary data.</text>
</comment>
<name>A0A4Y3QUZ8_STRCI</name>
<keyword evidence="1" id="KW-0949">S-adenosyl-L-methionine</keyword>
<feature type="domain" description="TsaA-like" evidence="3">
    <location>
        <begin position="5"/>
        <end position="137"/>
    </location>
</feature>
<dbReference type="Gene3D" id="2.40.30.70">
    <property type="entry name" value="YaeB-like"/>
    <property type="match status" value="1"/>
</dbReference>
<protein>
    <submittedName>
        <fullName evidence="4">tRNA (N6-threonylcarbamoyladenosine(37)-N6)-methyltransferase TrmO</fullName>
    </submittedName>
</protein>
<dbReference type="PROSITE" id="PS51668">
    <property type="entry name" value="TSAA_2"/>
    <property type="match status" value="1"/>
</dbReference>
<dbReference type="OrthoDB" id="9804309at2"/>